<dbReference type="InterPro" id="IPR003738">
    <property type="entry name" value="SRAP"/>
</dbReference>
<keyword evidence="7" id="KW-0456">Lyase</keyword>
<dbReference type="GO" id="GO:0006508">
    <property type="term" value="P:proteolysis"/>
    <property type="evidence" value="ECO:0007669"/>
    <property type="project" value="UniProtKB-KW"/>
</dbReference>
<keyword evidence="10" id="KW-1185">Reference proteome</keyword>
<keyword evidence="6" id="KW-0238">DNA-binding</keyword>
<dbReference type="AlphaFoldDB" id="A0A4Q1URD7"/>
<dbReference type="Pfam" id="PF02586">
    <property type="entry name" value="SRAP"/>
    <property type="match status" value="1"/>
</dbReference>
<dbReference type="GO" id="GO:0016829">
    <property type="term" value="F:lyase activity"/>
    <property type="evidence" value="ECO:0007669"/>
    <property type="project" value="UniProtKB-KW"/>
</dbReference>
<dbReference type="RefSeq" id="WP_129273793.1">
    <property type="nucleotide sequence ID" value="NZ_MZXW01000038.1"/>
</dbReference>
<dbReference type="Gene3D" id="3.90.1680.20">
    <property type="match status" value="2"/>
</dbReference>
<evidence type="ECO:0000313" key="9">
    <source>
        <dbReference type="EMBL" id="RXT40261.1"/>
    </source>
</evidence>
<comment type="similarity">
    <text evidence="1 8">Belongs to the SOS response-associated peptidase family.</text>
</comment>
<dbReference type="GO" id="GO:0106300">
    <property type="term" value="P:protein-DNA covalent cross-linking repair"/>
    <property type="evidence" value="ECO:0007669"/>
    <property type="project" value="InterPro"/>
</dbReference>
<proteinExistence type="inferred from homology"/>
<dbReference type="GO" id="GO:0003697">
    <property type="term" value="F:single-stranded DNA binding"/>
    <property type="evidence" value="ECO:0007669"/>
    <property type="project" value="InterPro"/>
</dbReference>
<reference evidence="9 10" key="1">
    <citation type="submission" date="2017-03" db="EMBL/GenBank/DDBJ databases">
        <authorList>
            <person name="Safronova V.I."/>
            <person name="Sazanova A.L."/>
            <person name="Chirak E.R."/>
        </authorList>
    </citation>
    <scope>NUCLEOTIDE SEQUENCE [LARGE SCALE GENOMIC DNA]</scope>
    <source>
        <strain evidence="9 10">Opo-243</strain>
    </source>
</reference>
<dbReference type="OrthoDB" id="9782620at2"/>
<keyword evidence="2 8" id="KW-0645">Protease</keyword>
<dbReference type="EMBL" id="MZXW01000038">
    <property type="protein sequence ID" value="RXT40261.1"/>
    <property type="molecule type" value="Genomic_DNA"/>
</dbReference>
<evidence type="ECO:0000313" key="10">
    <source>
        <dbReference type="Proteomes" id="UP000290819"/>
    </source>
</evidence>
<dbReference type="GO" id="GO:0008233">
    <property type="term" value="F:peptidase activity"/>
    <property type="evidence" value="ECO:0007669"/>
    <property type="project" value="UniProtKB-KW"/>
</dbReference>
<evidence type="ECO:0000256" key="8">
    <source>
        <dbReference type="RuleBase" id="RU364100"/>
    </source>
</evidence>
<dbReference type="SUPFAM" id="SSF143081">
    <property type="entry name" value="BB1717-like"/>
    <property type="match status" value="1"/>
</dbReference>
<name>A0A4Q1URD7_9BRAD</name>
<dbReference type="PANTHER" id="PTHR13604:SF0">
    <property type="entry name" value="ABASIC SITE PROCESSING PROTEIN HMCES"/>
    <property type="match status" value="1"/>
</dbReference>
<keyword evidence="3" id="KW-0227">DNA damage</keyword>
<dbReference type="InterPro" id="IPR036590">
    <property type="entry name" value="SRAP-like"/>
</dbReference>
<evidence type="ECO:0000256" key="1">
    <source>
        <dbReference type="ARBA" id="ARBA00008136"/>
    </source>
</evidence>
<evidence type="ECO:0000256" key="5">
    <source>
        <dbReference type="ARBA" id="ARBA00023124"/>
    </source>
</evidence>
<protein>
    <recommendedName>
        <fullName evidence="8">Abasic site processing protein</fullName>
        <ecNumber evidence="8">3.4.-.-</ecNumber>
    </recommendedName>
</protein>
<evidence type="ECO:0000256" key="4">
    <source>
        <dbReference type="ARBA" id="ARBA00022801"/>
    </source>
</evidence>
<evidence type="ECO:0000256" key="7">
    <source>
        <dbReference type="ARBA" id="ARBA00023239"/>
    </source>
</evidence>
<comment type="caution">
    <text evidence="9">The sequence shown here is derived from an EMBL/GenBank/DDBJ whole genome shotgun (WGS) entry which is preliminary data.</text>
</comment>
<evidence type="ECO:0000256" key="6">
    <source>
        <dbReference type="ARBA" id="ARBA00023125"/>
    </source>
</evidence>
<evidence type="ECO:0000256" key="3">
    <source>
        <dbReference type="ARBA" id="ARBA00022763"/>
    </source>
</evidence>
<dbReference type="PANTHER" id="PTHR13604">
    <property type="entry name" value="DC12-RELATED"/>
    <property type="match status" value="1"/>
</dbReference>
<evidence type="ECO:0000256" key="2">
    <source>
        <dbReference type="ARBA" id="ARBA00022670"/>
    </source>
</evidence>
<keyword evidence="5" id="KW-0190">Covalent protein-DNA linkage</keyword>
<dbReference type="EC" id="3.4.-.-" evidence="8"/>
<keyword evidence="4 8" id="KW-0378">Hydrolase</keyword>
<dbReference type="Proteomes" id="UP000290819">
    <property type="component" value="Unassembled WGS sequence"/>
</dbReference>
<accession>A0A4Q1URD7</accession>
<gene>
    <name evidence="9" type="ORF">B5V03_28650</name>
</gene>
<organism evidence="9 10">
    <name type="scientific">Bradyrhizobium betae</name>
    <dbReference type="NCBI Taxonomy" id="244734"/>
    <lineage>
        <taxon>Bacteria</taxon>
        <taxon>Pseudomonadati</taxon>
        <taxon>Pseudomonadota</taxon>
        <taxon>Alphaproteobacteria</taxon>
        <taxon>Hyphomicrobiales</taxon>
        <taxon>Nitrobacteraceae</taxon>
        <taxon>Bradyrhizobium</taxon>
    </lineage>
</organism>
<sequence length="220" mass="24640">MCNLYSITTNQEAIRALFRVVNRYVGNLAPMPGVFPDYPAPVVRNAGTEREMLMMRWGMPPLPRTGGPPVTNVRNTASLHWRGWLKPENRCLVPANSFAEYAPEPNPETGKKDVVWFALNDDRPLFAFGGLWTEFKGDRGTKSKPIPGPHLVYGFLTTAPNAIVEPIHPKAMPVILTTDEERDVWMRAPWDEARALQRPLPDDALRIVARGADKEDRAAA</sequence>